<gene>
    <name evidence="1" type="ORF">GWK48_06380</name>
</gene>
<dbReference type="OrthoDB" id="34537at2157"/>
<evidence type="ECO:0000313" key="1">
    <source>
        <dbReference type="EMBL" id="QKR01038.1"/>
    </source>
</evidence>
<organism evidence="1 2">
    <name type="scientific">Metallosphaera tengchongensis</name>
    <dbReference type="NCBI Taxonomy" id="1532350"/>
    <lineage>
        <taxon>Archaea</taxon>
        <taxon>Thermoproteota</taxon>
        <taxon>Thermoprotei</taxon>
        <taxon>Sulfolobales</taxon>
        <taxon>Sulfolobaceae</taxon>
        <taxon>Metallosphaera</taxon>
    </lineage>
</organism>
<protein>
    <submittedName>
        <fullName evidence="1">Uncharacterized protein</fullName>
    </submittedName>
</protein>
<proteinExistence type="predicted"/>
<keyword evidence="2" id="KW-1185">Reference proteome</keyword>
<reference evidence="1 2" key="1">
    <citation type="submission" date="2020-02" db="EMBL/GenBank/DDBJ databases">
        <title>Comparative genome analysis reveals the metabolism and evolution of the thermophilic archaeal genus Metallosphaera.</title>
        <authorList>
            <person name="Jiang C."/>
        </authorList>
    </citation>
    <scope>NUCLEOTIDE SEQUENCE [LARGE SCALE GENOMIC DNA]</scope>
    <source>
        <strain evidence="1 2">Ric-A</strain>
    </source>
</reference>
<dbReference type="EMBL" id="CP049074">
    <property type="protein sequence ID" value="QKR01038.1"/>
    <property type="molecule type" value="Genomic_DNA"/>
</dbReference>
<dbReference type="KEGG" id="mten:GWK48_06380"/>
<dbReference type="Proteomes" id="UP000509301">
    <property type="component" value="Chromosome"/>
</dbReference>
<accession>A0A6N0P0A4</accession>
<dbReference type="AlphaFoldDB" id="A0A6N0P0A4"/>
<evidence type="ECO:0000313" key="2">
    <source>
        <dbReference type="Proteomes" id="UP000509301"/>
    </source>
</evidence>
<name>A0A6N0P0A4_9CREN</name>
<sequence>MTIPKEVLERLEDGSCICYDGAKVACMSDDVPKRDNAPVQFEIDRENRNVVVRHVIYDEEESPLYVEYFIDKEFLDTVSSLRRVEIQFVSKEGEVRKTMVIHLSDEEIQLVKREMRVGN</sequence>